<proteinExistence type="predicted"/>
<organism evidence="1">
    <name type="scientific">Picea sitchensis</name>
    <name type="common">Sitka spruce</name>
    <name type="synonym">Pinus sitchensis</name>
    <dbReference type="NCBI Taxonomy" id="3332"/>
    <lineage>
        <taxon>Eukaryota</taxon>
        <taxon>Viridiplantae</taxon>
        <taxon>Streptophyta</taxon>
        <taxon>Embryophyta</taxon>
        <taxon>Tracheophyta</taxon>
        <taxon>Spermatophyta</taxon>
        <taxon>Pinopsida</taxon>
        <taxon>Pinidae</taxon>
        <taxon>Conifers I</taxon>
        <taxon>Pinales</taxon>
        <taxon>Pinaceae</taxon>
        <taxon>Picea</taxon>
    </lineage>
</organism>
<sequence>MKERQTGKNSIYPAFQRRIAYRLARLVKQTNKQIGRSCRKKDDLSDFRYYIIPFLERSERGLGVGKTRFLPRSPFL</sequence>
<dbReference type="EMBL" id="MK697699">
    <property type="protein sequence ID" value="QHR89882.1"/>
    <property type="molecule type" value="Genomic_DNA"/>
</dbReference>
<protein>
    <submittedName>
        <fullName evidence="1">Uncharacterized protein</fullName>
    </submittedName>
</protein>
<reference evidence="1" key="1">
    <citation type="submission" date="2019-03" db="EMBL/GenBank/DDBJ databases">
        <title>Largest Complete Mitochondrial Genome of a Gymnosperm, Sitka Spruce (Picea sitchensis), Indicates Complex Physical Structure.</title>
        <authorList>
            <person name="Jackman S.D."/>
            <person name="Coombe L."/>
            <person name="Warren R."/>
            <person name="Kirk H."/>
            <person name="Trinh E."/>
            <person name="McLeod T."/>
            <person name="Pleasance S."/>
            <person name="Pandoh P."/>
            <person name="Zhao Y."/>
            <person name="Coope R."/>
            <person name="Bousquet J."/>
            <person name="Bohlmann J.C."/>
            <person name="Jones S.J.M."/>
            <person name="Birol I."/>
        </authorList>
    </citation>
    <scope>NUCLEOTIDE SEQUENCE</scope>
    <source>
        <strain evidence="1">Q903</strain>
    </source>
</reference>
<geneLocation type="mitochondrion" evidence="1"/>
<accession>A0A6B9XUS4</accession>
<keyword evidence="1" id="KW-0496">Mitochondrion</keyword>
<evidence type="ECO:0000313" key="1">
    <source>
        <dbReference type="EMBL" id="QHR89882.1"/>
    </source>
</evidence>
<dbReference type="AlphaFoldDB" id="A0A6B9XUS4"/>
<name>A0A6B9XUS4_PICSI</name>
<gene>
    <name evidence="1" type="primary">orf03927</name>
    <name evidence="1" type="ORF">Q903MT_gene3904</name>
</gene>